<dbReference type="PANTHER" id="PTHR30518:SF2">
    <property type="entry name" value="ENDOLYTIC MUREIN TRANSGLYCOSYLASE"/>
    <property type="match status" value="1"/>
</dbReference>
<evidence type="ECO:0000256" key="4">
    <source>
        <dbReference type="ARBA" id="ARBA00023136"/>
    </source>
</evidence>
<dbReference type="GO" id="GO:0008932">
    <property type="term" value="F:lytic endotransglycosylase activity"/>
    <property type="evidence" value="ECO:0007669"/>
    <property type="project" value="UniProtKB-UniRule"/>
</dbReference>
<dbReference type="Gene3D" id="3.30.1490.480">
    <property type="entry name" value="Endolytic murein transglycosylase"/>
    <property type="match status" value="1"/>
</dbReference>
<keyword evidence="6 7" id="KW-0961">Cell wall biogenesis/degradation</keyword>
<evidence type="ECO:0000313" key="9">
    <source>
        <dbReference type="Proteomes" id="UP000295707"/>
    </source>
</evidence>
<protein>
    <recommendedName>
        <fullName evidence="7">Endolytic murein transglycosylase</fullName>
        <ecNumber evidence="7">4.2.2.29</ecNumber>
    </recommendedName>
    <alternativeName>
        <fullName evidence="7">Peptidoglycan lytic transglycosylase</fullName>
    </alternativeName>
    <alternativeName>
        <fullName evidence="7">Peptidoglycan polymerization terminase</fullName>
    </alternativeName>
</protein>
<evidence type="ECO:0000256" key="7">
    <source>
        <dbReference type="HAMAP-Rule" id="MF_02065"/>
    </source>
</evidence>
<organism evidence="8 9">
    <name type="scientific">Thiogranum longum</name>
    <dbReference type="NCBI Taxonomy" id="1537524"/>
    <lineage>
        <taxon>Bacteria</taxon>
        <taxon>Pseudomonadati</taxon>
        <taxon>Pseudomonadota</taxon>
        <taxon>Gammaproteobacteria</taxon>
        <taxon>Chromatiales</taxon>
        <taxon>Ectothiorhodospiraceae</taxon>
        <taxon>Thiogranum</taxon>
    </lineage>
</organism>
<dbReference type="InterPro" id="IPR003770">
    <property type="entry name" value="MLTG-like"/>
</dbReference>
<comment type="caution">
    <text evidence="8">The sequence shown here is derived from an EMBL/GenBank/DDBJ whole genome shotgun (WGS) entry which is preliminary data.</text>
</comment>
<comment type="function">
    <text evidence="7">Functions as a peptidoglycan terminase that cleaves nascent peptidoglycan strands endolytically to terminate their elongation.</text>
</comment>
<keyword evidence="7" id="KW-0997">Cell inner membrane</keyword>
<gene>
    <name evidence="7" type="primary">mltG</name>
    <name evidence="8" type="ORF">DFR30_1590</name>
</gene>
<reference evidence="8 9" key="1">
    <citation type="submission" date="2019-03" db="EMBL/GenBank/DDBJ databases">
        <title>Genomic Encyclopedia of Type Strains, Phase IV (KMG-IV): sequencing the most valuable type-strain genomes for metagenomic binning, comparative biology and taxonomic classification.</title>
        <authorList>
            <person name="Goeker M."/>
        </authorList>
    </citation>
    <scope>NUCLEOTIDE SEQUENCE [LARGE SCALE GENOMIC DNA]</scope>
    <source>
        <strain evidence="8 9">DSM 19610</strain>
    </source>
</reference>
<feature type="transmembrane region" description="Helical" evidence="7">
    <location>
        <begin position="15"/>
        <end position="35"/>
    </location>
</feature>
<evidence type="ECO:0000256" key="5">
    <source>
        <dbReference type="ARBA" id="ARBA00023239"/>
    </source>
</evidence>
<dbReference type="RefSeq" id="WP_243640698.1">
    <property type="nucleotide sequence ID" value="NZ_SMFX01000001.1"/>
</dbReference>
<evidence type="ECO:0000313" key="8">
    <source>
        <dbReference type="EMBL" id="TCK18312.1"/>
    </source>
</evidence>
<proteinExistence type="inferred from homology"/>
<comment type="similarity">
    <text evidence="7">Belongs to the transglycosylase MltG family.</text>
</comment>
<dbReference type="PANTHER" id="PTHR30518">
    <property type="entry name" value="ENDOLYTIC MUREIN TRANSGLYCOSYLASE"/>
    <property type="match status" value="1"/>
</dbReference>
<comment type="catalytic activity">
    <reaction evidence="7">
        <text>a peptidoglycan chain = a peptidoglycan chain with N-acetyl-1,6-anhydromuramyl-[peptide] at the reducing end + a peptidoglycan chain with N-acetylglucosamine at the non-reducing end.</text>
        <dbReference type="EC" id="4.2.2.29"/>
    </reaction>
</comment>
<keyword evidence="3 7" id="KW-1133">Transmembrane helix</keyword>
<evidence type="ECO:0000256" key="2">
    <source>
        <dbReference type="ARBA" id="ARBA00022692"/>
    </source>
</evidence>
<dbReference type="NCBIfam" id="TIGR00247">
    <property type="entry name" value="endolytic transglycosylase MltG"/>
    <property type="match status" value="1"/>
</dbReference>
<evidence type="ECO:0000256" key="1">
    <source>
        <dbReference type="ARBA" id="ARBA00022475"/>
    </source>
</evidence>
<comment type="subcellular location">
    <subcellularLocation>
        <location evidence="7">Cell inner membrane</location>
        <topology evidence="7">Single-pass membrane protein</topology>
    </subcellularLocation>
</comment>
<dbReference type="CDD" id="cd08010">
    <property type="entry name" value="MltG_like"/>
    <property type="match status" value="1"/>
</dbReference>
<dbReference type="Pfam" id="PF02618">
    <property type="entry name" value="YceG"/>
    <property type="match status" value="1"/>
</dbReference>
<dbReference type="EMBL" id="SMFX01000001">
    <property type="protein sequence ID" value="TCK18312.1"/>
    <property type="molecule type" value="Genomic_DNA"/>
</dbReference>
<keyword evidence="1 7" id="KW-1003">Cell membrane</keyword>
<accession>A0A4R1HM57</accession>
<dbReference type="EC" id="4.2.2.29" evidence="7"/>
<keyword evidence="4 7" id="KW-0472">Membrane</keyword>
<dbReference type="Gene3D" id="3.30.160.60">
    <property type="entry name" value="Classic Zinc Finger"/>
    <property type="match status" value="1"/>
</dbReference>
<keyword evidence="2 7" id="KW-0812">Transmembrane</keyword>
<evidence type="ECO:0000256" key="6">
    <source>
        <dbReference type="ARBA" id="ARBA00023316"/>
    </source>
</evidence>
<keyword evidence="5 7" id="KW-0456">Lyase</keyword>
<dbReference type="HAMAP" id="MF_02065">
    <property type="entry name" value="MltG"/>
    <property type="match status" value="1"/>
</dbReference>
<feature type="site" description="Important for catalytic activity" evidence="7">
    <location>
        <position position="229"/>
    </location>
</feature>
<sequence>MTQENSARPRLSDRLFRLTGLLLVLASFAGAWLAMDFDSFRSTPLATGAEPISLVIKPGSSLRTVAAELRERGVLERPLYLVMLARWQNVDGKIKAGEYALSPGITPDKLLQQLTEGQVLQYALTLIEGETFREMMLRVSEAPALEQTLADHDGATVMQAIGYPGLHPEGRFLPETYHYPRSTRDVDVLRRAFRDMETLLDAEWMKREADLPLKTPYEALILASIVEKETGLASERPQIAGVFIRRLRKGMRLQTDPTVIYGIGEQFDGDIRFRDLRKDTPYNTYTRAGLPPTPIAMPGKEAIHAVLHPAPGDSLYFVARGDGSHQFSATLGAHNRAVDKYQRKRR</sequence>
<dbReference type="GO" id="GO:0005886">
    <property type="term" value="C:plasma membrane"/>
    <property type="evidence" value="ECO:0007669"/>
    <property type="project" value="UniProtKB-SubCell"/>
</dbReference>
<evidence type="ECO:0000256" key="3">
    <source>
        <dbReference type="ARBA" id="ARBA00022989"/>
    </source>
</evidence>
<name>A0A4R1HM57_9GAMM</name>
<dbReference type="Proteomes" id="UP000295707">
    <property type="component" value="Unassembled WGS sequence"/>
</dbReference>
<dbReference type="AlphaFoldDB" id="A0A4R1HM57"/>
<keyword evidence="9" id="KW-1185">Reference proteome</keyword>
<dbReference type="GO" id="GO:0009252">
    <property type="term" value="P:peptidoglycan biosynthetic process"/>
    <property type="evidence" value="ECO:0007669"/>
    <property type="project" value="UniProtKB-UniRule"/>
</dbReference>
<dbReference type="GO" id="GO:0071555">
    <property type="term" value="P:cell wall organization"/>
    <property type="evidence" value="ECO:0007669"/>
    <property type="project" value="UniProtKB-KW"/>
</dbReference>